<reference evidence="2 3" key="1">
    <citation type="journal article" date="2016" name="Nat. Commun.">
        <title>Thousands of microbial genomes shed light on interconnected biogeochemical processes in an aquifer system.</title>
        <authorList>
            <person name="Anantharaman K."/>
            <person name="Brown C.T."/>
            <person name="Hug L.A."/>
            <person name="Sharon I."/>
            <person name="Castelle C.J."/>
            <person name="Probst A.J."/>
            <person name="Thomas B.C."/>
            <person name="Singh A."/>
            <person name="Wilkins M.J."/>
            <person name="Karaoz U."/>
            <person name="Brodie E.L."/>
            <person name="Williams K.H."/>
            <person name="Hubbard S.S."/>
            <person name="Banfield J.F."/>
        </authorList>
    </citation>
    <scope>NUCLEOTIDE SEQUENCE [LARGE SCALE GENOMIC DNA]</scope>
</reference>
<proteinExistence type="predicted"/>
<name>A0A1F7GVW1_9BACT</name>
<organism evidence="2 3">
    <name type="scientific">Candidatus Roizmanbacteria bacterium RIFCSPHIGHO2_02_FULL_37_24</name>
    <dbReference type="NCBI Taxonomy" id="1802037"/>
    <lineage>
        <taxon>Bacteria</taxon>
        <taxon>Candidatus Roizmaniibacteriota</taxon>
    </lineage>
</organism>
<comment type="caution">
    <text evidence="2">The sequence shown here is derived from an EMBL/GenBank/DDBJ whole genome shotgun (WGS) entry which is preliminary data.</text>
</comment>
<evidence type="ECO:0000313" key="3">
    <source>
        <dbReference type="Proteomes" id="UP000177159"/>
    </source>
</evidence>
<evidence type="ECO:0000256" key="1">
    <source>
        <dbReference type="SAM" id="MobiDB-lite"/>
    </source>
</evidence>
<evidence type="ECO:0000313" key="2">
    <source>
        <dbReference type="EMBL" id="OGK23118.1"/>
    </source>
</evidence>
<feature type="region of interest" description="Disordered" evidence="1">
    <location>
        <begin position="17"/>
        <end position="75"/>
    </location>
</feature>
<dbReference type="EMBL" id="MFZM01000025">
    <property type="protein sequence ID" value="OGK23118.1"/>
    <property type="molecule type" value="Genomic_DNA"/>
</dbReference>
<feature type="region of interest" description="Disordered" evidence="1">
    <location>
        <begin position="196"/>
        <end position="224"/>
    </location>
</feature>
<sequence>MSEGDIDTGGLTTLEDALKVIQRNRHPHPDTKREYQTRDAAHHAEMQARDSARRRREGSAYGSSLEQSDLKRARDEKFEHGKAISEYVEQHGAAPPTTWGAPGVEPRTVLHKVADRQEQEFQQTLARGQAEAAVFGEQKNPAHIQLTPDQQILADRLKVIQHPRAAEFMRRLNEGLPVSVAMVDNLERVALGRAGTPVQPVEKPQEAMPHPESAHTVPTHAPEHPIALEPSLNFFQKIGGALNRLFGGGAIQEPTQ</sequence>
<accession>A0A1F7GVW1</accession>
<gene>
    <name evidence="2" type="ORF">A3C24_01365</name>
</gene>
<protein>
    <submittedName>
        <fullName evidence="2">Uncharacterized protein</fullName>
    </submittedName>
</protein>
<dbReference type="Proteomes" id="UP000177159">
    <property type="component" value="Unassembled WGS sequence"/>
</dbReference>
<dbReference type="AlphaFoldDB" id="A0A1F7GVW1"/>
<feature type="compositionally biased region" description="Basic and acidic residues" evidence="1">
    <location>
        <begin position="27"/>
        <end position="51"/>
    </location>
</feature>